<organism evidence="3 4">
    <name type="scientific">Rubrivivax gelatinosus</name>
    <name type="common">Rhodocyclus gelatinosus</name>
    <name type="synonym">Rhodopseudomonas gelatinosa</name>
    <dbReference type="NCBI Taxonomy" id="28068"/>
    <lineage>
        <taxon>Bacteria</taxon>
        <taxon>Pseudomonadati</taxon>
        <taxon>Pseudomonadota</taxon>
        <taxon>Betaproteobacteria</taxon>
        <taxon>Burkholderiales</taxon>
        <taxon>Sphaerotilaceae</taxon>
        <taxon>Rubrivivax</taxon>
    </lineage>
</organism>
<dbReference type="Proteomes" id="UP001041814">
    <property type="component" value="Unassembled WGS sequence"/>
</dbReference>
<keyword evidence="4" id="KW-1185">Reference proteome</keyword>
<proteinExistence type="predicted"/>
<dbReference type="PANTHER" id="PTHR35811">
    <property type="entry name" value="SLR1870 PROTEIN"/>
    <property type="match status" value="1"/>
</dbReference>
<protein>
    <submittedName>
        <fullName evidence="3">NYN domain-containing protein</fullName>
    </submittedName>
</protein>
<feature type="compositionally biased region" description="Low complexity" evidence="1">
    <location>
        <begin position="145"/>
        <end position="160"/>
    </location>
</feature>
<dbReference type="InterPro" id="IPR028082">
    <property type="entry name" value="Peripla_BP_I"/>
</dbReference>
<dbReference type="InterPro" id="IPR021139">
    <property type="entry name" value="NYN"/>
</dbReference>
<dbReference type="Pfam" id="PF01936">
    <property type="entry name" value="NYN"/>
    <property type="match status" value="1"/>
</dbReference>
<reference evidence="3" key="2">
    <citation type="journal article" date="2020" name="Microorganisms">
        <title>Osmotic Adaptation and Compatible Solute Biosynthesis of Phototrophic Bacteria as Revealed from Genome Analyses.</title>
        <authorList>
            <person name="Imhoff J.F."/>
            <person name="Rahn T."/>
            <person name="Kunzel S."/>
            <person name="Keller A."/>
            <person name="Neulinger S.C."/>
        </authorList>
    </citation>
    <scope>NUCLEOTIDE SEQUENCE</scope>
    <source>
        <strain evidence="3">IM 151</strain>
    </source>
</reference>
<dbReference type="RefSeq" id="WP_200379390.1">
    <property type="nucleotide sequence ID" value="NZ_NRRU01000071.1"/>
</dbReference>
<evidence type="ECO:0000313" key="4">
    <source>
        <dbReference type="Proteomes" id="UP001041814"/>
    </source>
</evidence>
<reference evidence="3" key="1">
    <citation type="submission" date="2017-08" db="EMBL/GenBank/DDBJ databases">
        <authorList>
            <person name="Imhoff J.F."/>
            <person name="Rahn T."/>
            <person name="Kuenzel S."/>
            <person name="Neulinger S.C."/>
        </authorList>
    </citation>
    <scope>NUCLEOTIDE SEQUENCE</scope>
    <source>
        <strain evidence="3">IM 151</strain>
    </source>
</reference>
<dbReference type="EMBL" id="NRRU01000071">
    <property type="protein sequence ID" value="MBK1714555.1"/>
    <property type="molecule type" value="Genomic_DNA"/>
</dbReference>
<gene>
    <name evidence="3" type="ORF">CKO43_17430</name>
</gene>
<evidence type="ECO:0000259" key="2">
    <source>
        <dbReference type="Pfam" id="PF01936"/>
    </source>
</evidence>
<dbReference type="Gene3D" id="3.40.50.1010">
    <property type="entry name" value="5'-nuclease"/>
    <property type="match status" value="1"/>
</dbReference>
<dbReference type="CDD" id="cd11297">
    <property type="entry name" value="PIN_LabA-like_N_1"/>
    <property type="match status" value="1"/>
</dbReference>
<feature type="region of interest" description="Disordered" evidence="1">
    <location>
        <begin position="145"/>
        <end position="171"/>
    </location>
</feature>
<feature type="domain" description="NYN" evidence="2">
    <location>
        <begin position="5"/>
        <end position="135"/>
    </location>
</feature>
<evidence type="ECO:0000313" key="3">
    <source>
        <dbReference type="EMBL" id="MBK1714555.1"/>
    </source>
</evidence>
<name>A0ABS1E0U3_RUBGE</name>
<comment type="caution">
    <text evidence="3">The sequence shown here is derived from an EMBL/GenBank/DDBJ whole genome shotgun (WGS) entry which is preliminary data.</text>
</comment>
<accession>A0ABS1E0U3</accession>
<feature type="non-terminal residue" evidence="3">
    <location>
        <position position="171"/>
    </location>
</feature>
<feature type="compositionally biased region" description="Gly residues" evidence="1">
    <location>
        <begin position="161"/>
        <end position="171"/>
    </location>
</feature>
<dbReference type="PANTHER" id="PTHR35811:SF1">
    <property type="entry name" value="HTH OST-TYPE DOMAIN-CONTAINING PROTEIN"/>
    <property type="match status" value="1"/>
</dbReference>
<evidence type="ECO:0000256" key="1">
    <source>
        <dbReference type="SAM" id="MobiDB-lite"/>
    </source>
</evidence>
<dbReference type="SUPFAM" id="SSF53822">
    <property type="entry name" value="Periplasmic binding protein-like I"/>
    <property type="match status" value="1"/>
</dbReference>
<sequence>MSTERVMLLIDADNVSVDVMEQAVELLLDAHGALHVRRAYCTAESALKHQATFKRLGIKPMVNLAAGKNSTDIAMAVDAIDLVIAERPDVVAIASSDSDFAPLVQRLREKGCRVVGIGQEGKTGDETISVYDAFTVFAHRRGRVAAPAPARAAQRGQRAGTRGGAGQRNAP</sequence>